<evidence type="ECO:0008006" key="6">
    <source>
        <dbReference type="Google" id="ProtNLM"/>
    </source>
</evidence>
<dbReference type="GeneID" id="42005745"/>
<dbReference type="RefSeq" id="XP_031023579.1">
    <property type="nucleotide sequence ID" value="XM_031170448.1"/>
</dbReference>
<dbReference type="FunFam" id="1.10.10.1890:FF:000002">
    <property type="entry name" value="Spindle and kinetochore-associated protein 1"/>
    <property type="match status" value="1"/>
</dbReference>
<name>A0A507C2P7_9FUNG</name>
<evidence type="ECO:0000256" key="2">
    <source>
        <dbReference type="ARBA" id="ARBA00023054"/>
    </source>
</evidence>
<dbReference type="AlphaFoldDB" id="A0A507C2P7"/>
<dbReference type="PANTHER" id="PTHR28573">
    <property type="entry name" value="SPINDLE AND KINETOCHORE-ASSOCIATED PROTEIN 1"/>
    <property type="match status" value="1"/>
</dbReference>
<dbReference type="GO" id="GO:0000940">
    <property type="term" value="C:outer kinetochore"/>
    <property type="evidence" value="ECO:0007669"/>
    <property type="project" value="TreeGrafter"/>
</dbReference>
<keyword evidence="2" id="KW-0175">Coiled coil</keyword>
<keyword evidence="5" id="KW-1185">Reference proteome</keyword>
<organism evidence="4 5">
    <name type="scientific">Synchytrium microbalum</name>
    <dbReference type="NCBI Taxonomy" id="1806994"/>
    <lineage>
        <taxon>Eukaryota</taxon>
        <taxon>Fungi</taxon>
        <taxon>Fungi incertae sedis</taxon>
        <taxon>Chytridiomycota</taxon>
        <taxon>Chytridiomycota incertae sedis</taxon>
        <taxon>Chytridiomycetes</taxon>
        <taxon>Synchytriales</taxon>
        <taxon>Synchytriaceae</taxon>
        <taxon>Synchytrium</taxon>
    </lineage>
</organism>
<dbReference type="GO" id="GO:0007059">
    <property type="term" value="P:chromosome segregation"/>
    <property type="evidence" value="ECO:0007669"/>
    <property type="project" value="InterPro"/>
</dbReference>
<dbReference type="GO" id="GO:0005876">
    <property type="term" value="C:spindle microtubule"/>
    <property type="evidence" value="ECO:0007669"/>
    <property type="project" value="TreeGrafter"/>
</dbReference>
<dbReference type="InterPro" id="IPR009829">
    <property type="entry name" value="SKA1"/>
</dbReference>
<protein>
    <recommendedName>
        <fullName evidence="6">Spindle and kinetochore-associated protein 1</fullName>
    </recommendedName>
</protein>
<feature type="region of interest" description="Disordered" evidence="3">
    <location>
        <begin position="103"/>
        <end position="122"/>
    </location>
</feature>
<feature type="compositionally biased region" description="Basic and acidic residues" evidence="3">
    <location>
        <begin position="145"/>
        <end position="156"/>
    </location>
</feature>
<comment type="caution">
    <text evidence="4">The sequence shown here is derived from an EMBL/GenBank/DDBJ whole genome shotgun (WGS) entry which is preliminary data.</text>
</comment>
<dbReference type="GO" id="GO:0051301">
    <property type="term" value="P:cell division"/>
    <property type="evidence" value="ECO:0007669"/>
    <property type="project" value="InterPro"/>
</dbReference>
<sequence>MNHLEQAILKEAALVKTLASLLPHNSQTDIHQLQFRIADLDAALSQIELQIQTARSLVAAERESLAQNSKVVEAAIDEQQMMLEHAMANLPKHLPKVTKKGTKVNENIGGGGGGNGRANSPIEERQKRVALKNSARMNLAGSDGISKDKENVDGAKKAVKKKTMQESIPAESGTTSVAYLTMNEYDMVPKYMVGRLTRDKINDLITEFNKIVESKTSILRLQPTKMNKHDRDRYYENQQLSNSEVKGKTFITEKDIKEYAQGSHFKLDPSGRAVIGILRHLNRVKEVRGGGVVRFLLL</sequence>
<accession>A0A507C2P7</accession>
<dbReference type="OrthoDB" id="5962at2759"/>
<dbReference type="InterPro" id="IPR042031">
    <property type="entry name" value="SKA1_MBD_sf"/>
</dbReference>
<dbReference type="GO" id="GO:0031110">
    <property type="term" value="P:regulation of microtubule polymerization or depolymerization"/>
    <property type="evidence" value="ECO:0007669"/>
    <property type="project" value="TreeGrafter"/>
</dbReference>
<evidence type="ECO:0000313" key="4">
    <source>
        <dbReference type="EMBL" id="TPX32354.1"/>
    </source>
</evidence>
<dbReference type="EMBL" id="QEAO01000031">
    <property type="protein sequence ID" value="TPX32354.1"/>
    <property type="molecule type" value="Genomic_DNA"/>
</dbReference>
<evidence type="ECO:0000256" key="1">
    <source>
        <dbReference type="ARBA" id="ARBA00006836"/>
    </source>
</evidence>
<dbReference type="STRING" id="1806994.A0A507C2P7"/>
<proteinExistence type="inferred from homology"/>
<gene>
    <name evidence="4" type="ORF">SmJEL517_g04520</name>
</gene>
<dbReference type="GO" id="GO:0000278">
    <property type="term" value="P:mitotic cell cycle"/>
    <property type="evidence" value="ECO:0007669"/>
    <property type="project" value="TreeGrafter"/>
</dbReference>
<dbReference type="Pfam" id="PF07160">
    <property type="entry name" value="SKA1"/>
    <property type="match status" value="1"/>
</dbReference>
<dbReference type="Proteomes" id="UP000319731">
    <property type="component" value="Unassembled WGS sequence"/>
</dbReference>
<comment type="similarity">
    <text evidence="1">Belongs to the SKA1 family.</text>
</comment>
<dbReference type="PANTHER" id="PTHR28573:SF1">
    <property type="entry name" value="SPINDLE AND KINETOCHORE-ASSOCIATED PROTEIN 1"/>
    <property type="match status" value="1"/>
</dbReference>
<feature type="region of interest" description="Disordered" evidence="3">
    <location>
        <begin position="131"/>
        <end position="161"/>
    </location>
</feature>
<dbReference type="Gene3D" id="1.10.10.1890">
    <property type="entry name" value="Ska1 microtubule binding domain-like"/>
    <property type="match status" value="1"/>
</dbReference>
<reference evidence="4 5" key="1">
    <citation type="journal article" date="2019" name="Sci. Rep.">
        <title>Comparative genomics of chytrid fungi reveal insights into the obligate biotrophic and pathogenic lifestyle of Synchytrium endobioticum.</title>
        <authorList>
            <person name="van de Vossenberg B.T.L.H."/>
            <person name="Warris S."/>
            <person name="Nguyen H.D.T."/>
            <person name="van Gent-Pelzer M.P.E."/>
            <person name="Joly D.L."/>
            <person name="van de Geest H.C."/>
            <person name="Bonants P.J.M."/>
            <person name="Smith D.S."/>
            <person name="Levesque C.A."/>
            <person name="van der Lee T.A.J."/>
        </authorList>
    </citation>
    <scope>NUCLEOTIDE SEQUENCE [LARGE SCALE GENOMIC DNA]</scope>
    <source>
        <strain evidence="4 5">JEL517</strain>
    </source>
</reference>
<dbReference type="GO" id="GO:0008017">
    <property type="term" value="F:microtubule binding"/>
    <property type="evidence" value="ECO:0007669"/>
    <property type="project" value="InterPro"/>
</dbReference>
<dbReference type="GO" id="GO:0072686">
    <property type="term" value="C:mitotic spindle"/>
    <property type="evidence" value="ECO:0007669"/>
    <property type="project" value="TreeGrafter"/>
</dbReference>
<evidence type="ECO:0000313" key="5">
    <source>
        <dbReference type="Proteomes" id="UP000319731"/>
    </source>
</evidence>
<evidence type="ECO:0000256" key="3">
    <source>
        <dbReference type="SAM" id="MobiDB-lite"/>
    </source>
</evidence>